<keyword evidence="3" id="KW-0804">Transcription</keyword>
<dbReference type="CDD" id="cd00090">
    <property type="entry name" value="HTH_ARSR"/>
    <property type="match status" value="1"/>
</dbReference>
<dbReference type="EMBL" id="DRMJ01000200">
    <property type="protein sequence ID" value="HHL42771.1"/>
    <property type="molecule type" value="Genomic_DNA"/>
</dbReference>
<dbReference type="GO" id="GO:0003677">
    <property type="term" value="F:DNA binding"/>
    <property type="evidence" value="ECO:0007669"/>
    <property type="project" value="UniProtKB-KW"/>
</dbReference>
<dbReference type="InterPro" id="IPR036390">
    <property type="entry name" value="WH_DNA-bd_sf"/>
</dbReference>
<evidence type="ECO:0000313" key="5">
    <source>
        <dbReference type="EMBL" id="HHL42771.1"/>
    </source>
</evidence>
<evidence type="ECO:0000256" key="3">
    <source>
        <dbReference type="ARBA" id="ARBA00023163"/>
    </source>
</evidence>
<keyword evidence="1" id="KW-0805">Transcription regulation</keyword>
<dbReference type="SMART" id="SM00418">
    <property type="entry name" value="HTH_ARSR"/>
    <property type="match status" value="1"/>
</dbReference>
<reference evidence="5" key="1">
    <citation type="journal article" date="2020" name="mSystems">
        <title>Genome- and Community-Level Interaction Insights into Carbon Utilization and Element Cycling Functions of Hydrothermarchaeota in Hydrothermal Sediment.</title>
        <authorList>
            <person name="Zhou Z."/>
            <person name="Liu Y."/>
            <person name="Xu W."/>
            <person name="Pan J."/>
            <person name="Luo Z.H."/>
            <person name="Li M."/>
        </authorList>
    </citation>
    <scope>NUCLEOTIDE SEQUENCE [LARGE SCALE GENOMIC DNA]</scope>
    <source>
        <strain evidence="5">HyVt-485</strain>
    </source>
</reference>
<dbReference type="AlphaFoldDB" id="A0A7C5M0Q5"/>
<dbReference type="SUPFAM" id="SSF46785">
    <property type="entry name" value="Winged helix' DNA-binding domain"/>
    <property type="match status" value="1"/>
</dbReference>
<proteinExistence type="predicted"/>
<dbReference type="NCBIfam" id="NF033788">
    <property type="entry name" value="HTH_metalloreg"/>
    <property type="match status" value="1"/>
</dbReference>
<dbReference type="Pfam" id="PF01022">
    <property type="entry name" value="HTH_5"/>
    <property type="match status" value="1"/>
</dbReference>
<evidence type="ECO:0000256" key="2">
    <source>
        <dbReference type="ARBA" id="ARBA00023125"/>
    </source>
</evidence>
<dbReference type="InterPro" id="IPR051011">
    <property type="entry name" value="Metal_resp_trans_reg"/>
</dbReference>
<dbReference type="PANTHER" id="PTHR43132">
    <property type="entry name" value="ARSENICAL RESISTANCE OPERON REPRESSOR ARSR-RELATED"/>
    <property type="match status" value="1"/>
</dbReference>
<sequence>MEMEELGANASRACNLLRSMANESRLMILCQLAEKEMSVSELLENIPLSQSALSQHLSTLRRESIVTTRRQAQSIRYSLVSEEARVLISALYELYCGNPDEEACGMVSEAAYI</sequence>
<evidence type="ECO:0000256" key="1">
    <source>
        <dbReference type="ARBA" id="ARBA00023015"/>
    </source>
</evidence>
<dbReference type="InterPro" id="IPR011991">
    <property type="entry name" value="ArsR-like_HTH"/>
</dbReference>
<comment type="caution">
    <text evidence="5">The sequence shown here is derived from an EMBL/GenBank/DDBJ whole genome shotgun (WGS) entry which is preliminary data.</text>
</comment>
<keyword evidence="2" id="KW-0238">DNA-binding</keyword>
<dbReference type="PROSITE" id="PS50987">
    <property type="entry name" value="HTH_ARSR_2"/>
    <property type="match status" value="1"/>
</dbReference>
<protein>
    <submittedName>
        <fullName evidence="5">Transcriptional regulator</fullName>
    </submittedName>
</protein>
<dbReference type="Proteomes" id="UP000885830">
    <property type="component" value="Unassembled WGS sequence"/>
</dbReference>
<dbReference type="PANTHER" id="PTHR43132:SF2">
    <property type="entry name" value="ARSENICAL RESISTANCE OPERON REPRESSOR ARSR-RELATED"/>
    <property type="match status" value="1"/>
</dbReference>
<dbReference type="InterPro" id="IPR001845">
    <property type="entry name" value="HTH_ArsR_DNA-bd_dom"/>
</dbReference>
<dbReference type="GO" id="GO:0003700">
    <property type="term" value="F:DNA-binding transcription factor activity"/>
    <property type="evidence" value="ECO:0007669"/>
    <property type="project" value="InterPro"/>
</dbReference>
<organism evidence="5">
    <name type="scientific">Hellea balneolensis</name>
    <dbReference type="NCBI Taxonomy" id="287478"/>
    <lineage>
        <taxon>Bacteria</taxon>
        <taxon>Pseudomonadati</taxon>
        <taxon>Pseudomonadota</taxon>
        <taxon>Alphaproteobacteria</taxon>
        <taxon>Maricaulales</taxon>
        <taxon>Robiginitomaculaceae</taxon>
        <taxon>Hellea</taxon>
    </lineage>
</organism>
<name>A0A7C5M0Q5_9PROT</name>
<dbReference type="PRINTS" id="PR00778">
    <property type="entry name" value="HTHARSR"/>
</dbReference>
<dbReference type="InterPro" id="IPR036388">
    <property type="entry name" value="WH-like_DNA-bd_sf"/>
</dbReference>
<feature type="domain" description="HTH arsR-type" evidence="4">
    <location>
        <begin position="3"/>
        <end position="99"/>
    </location>
</feature>
<gene>
    <name evidence="5" type="ORF">ENJ42_04070</name>
</gene>
<accession>A0A7C5M0Q5</accession>
<evidence type="ECO:0000259" key="4">
    <source>
        <dbReference type="PROSITE" id="PS50987"/>
    </source>
</evidence>
<dbReference type="Gene3D" id="1.10.10.10">
    <property type="entry name" value="Winged helix-like DNA-binding domain superfamily/Winged helix DNA-binding domain"/>
    <property type="match status" value="1"/>
</dbReference>